<gene>
    <name evidence="3" type="ORF">LCDPAC02_00040</name>
</gene>
<accession>A0A481YPR2</accession>
<reference evidence="3" key="1">
    <citation type="journal article" date="2019" name="MBio">
        <title>Virus Genomes from Deep Sea Sediments Expand the Ocean Megavirome and Support Independent Origins of Viral Gigantism.</title>
        <authorList>
            <person name="Backstrom D."/>
            <person name="Yutin N."/>
            <person name="Jorgensen S.L."/>
            <person name="Dharamshi J."/>
            <person name="Homa F."/>
            <person name="Zaremba-Niedwiedzka K."/>
            <person name="Spang A."/>
            <person name="Wolf Y.I."/>
            <person name="Koonin E.V."/>
            <person name="Ettema T.J."/>
        </authorList>
    </citation>
    <scope>NUCLEOTIDE SEQUENCE</scope>
</reference>
<keyword evidence="1" id="KW-0812">Transmembrane</keyword>
<evidence type="ECO:0000259" key="2">
    <source>
        <dbReference type="Pfam" id="PF12146"/>
    </source>
</evidence>
<dbReference type="SUPFAM" id="SSF53474">
    <property type="entry name" value="alpha/beta-Hydrolases"/>
    <property type="match status" value="1"/>
</dbReference>
<dbReference type="InterPro" id="IPR029058">
    <property type="entry name" value="AB_hydrolase_fold"/>
</dbReference>
<proteinExistence type="predicted"/>
<keyword evidence="1" id="KW-0472">Membrane</keyword>
<evidence type="ECO:0000313" key="3">
    <source>
        <dbReference type="EMBL" id="QBK84805.1"/>
    </source>
</evidence>
<dbReference type="InterPro" id="IPR022742">
    <property type="entry name" value="Hydrolase_4"/>
</dbReference>
<dbReference type="Pfam" id="PF12146">
    <property type="entry name" value="Hydrolase_4"/>
    <property type="match status" value="1"/>
</dbReference>
<protein>
    <submittedName>
        <fullName evidence="3">Fermentation-respiration switch protein</fullName>
    </submittedName>
</protein>
<dbReference type="PANTHER" id="PTHR12277">
    <property type="entry name" value="ALPHA/BETA HYDROLASE DOMAIN-CONTAINING PROTEIN"/>
    <property type="match status" value="1"/>
</dbReference>
<name>A0A481YPR2_9VIRU</name>
<dbReference type="PANTHER" id="PTHR12277:SF81">
    <property type="entry name" value="PROTEIN ABHD13"/>
    <property type="match status" value="1"/>
</dbReference>
<dbReference type="Gene3D" id="3.40.50.1820">
    <property type="entry name" value="alpha/beta hydrolase"/>
    <property type="match status" value="1"/>
</dbReference>
<feature type="transmembrane region" description="Helical" evidence="1">
    <location>
        <begin position="6"/>
        <end position="23"/>
    </location>
</feature>
<dbReference type="EMBL" id="MK500299">
    <property type="protein sequence ID" value="QBK84805.1"/>
    <property type="molecule type" value="Genomic_DNA"/>
</dbReference>
<organism evidence="3">
    <name type="scientific">Pithovirus LCDPAC02</name>
    <dbReference type="NCBI Taxonomy" id="2506601"/>
    <lineage>
        <taxon>Viruses</taxon>
        <taxon>Pithoviruses</taxon>
    </lineage>
</organism>
<sequence length="294" mass="34582">MNEQNIIIFLIILIFLFLIIFILKDQLDKKIRNNMYIPLSANNIDTLESSVYTFIDEKEKTIKINYLKYFNENSDYTIFYFHGRYGNLNLYKPLFDLLKSVGNVNIILNDYRGYGKSEGNTNIRNMINDSDRLVKKYINKYKKTKIVFWGESLGSIIACKLSSMYKIDLLVIYGGISSINNMLQYNKEYQKYYFIHTVLGLYNISNFKSLKSNMSRKTIFLHSKNDKIINIQCAIDNYNKCSCKDKILFKINGSHAKPKFTQKSVNYILSYFECEKSKIKFLHKLNDTISNISF</sequence>
<keyword evidence="1" id="KW-1133">Transmembrane helix</keyword>
<evidence type="ECO:0000256" key="1">
    <source>
        <dbReference type="SAM" id="Phobius"/>
    </source>
</evidence>
<feature type="domain" description="Serine aminopeptidase S33" evidence="2">
    <location>
        <begin position="75"/>
        <end position="179"/>
    </location>
</feature>